<proteinExistence type="predicted"/>
<dbReference type="EMBL" id="WVTD01000037">
    <property type="protein sequence ID" value="MYM00263.1"/>
    <property type="molecule type" value="Genomic_DNA"/>
</dbReference>
<organism evidence="1 2">
    <name type="scientific">Novosphingobium silvae</name>
    <dbReference type="NCBI Taxonomy" id="2692619"/>
    <lineage>
        <taxon>Bacteria</taxon>
        <taxon>Pseudomonadati</taxon>
        <taxon>Pseudomonadota</taxon>
        <taxon>Alphaproteobacteria</taxon>
        <taxon>Sphingomonadales</taxon>
        <taxon>Sphingomonadaceae</taxon>
        <taxon>Novosphingobium</taxon>
    </lineage>
</organism>
<accession>A0A7X4GM52</accession>
<comment type="caution">
    <text evidence="1">The sequence shown here is derived from an EMBL/GenBank/DDBJ whole genome shotgun (WGS) entry which is preliminary data.</text>
</comment>
<keyword evidence="2" id="KW-1185">Reference proteome</keyword>
<reference evidence="1 2" key="1">
    <citation type="submission" date="2019-12" db="EMBL/GenBank/DDBJ databases">
        <authorList>
            <person name="Feng G."/>
            <person name="Zhu H."/>
        </authorList>
    </citation>
    <scope>NUCLEOTIDE SEQUENCE [LARGE SCALE GENOMIC DNA]</scope>
    <source>
        <strain evidence="1 2">FGD1</strain>
    </source>
</reference>
<evidence type="ECO:0000313" key="1">
    <source>
        <dbReference type="EMBL" id="MYM00263.1"/>
    </source>
</evidence>
<name>A0A7X4GM52_9SPHN</name>
<gene>
    <name evidence="1" type="ORF">GR702_21190</name>
</gene>
<protein>
    <submittedName>
        <fullName evidence="1">Uncharacterized protein</fullName>
    </submittedName>
</protein>
<dbReference type="AlphaFoldDB" id="A0A7X4GM52"/>
<dbReference type="Proteomes" id="UP000465810">
    <property type="component" value="Unassembled WGS sequence"/>
</dbReference>
<sequence length="127" mass="13930">MVIGHLQITLAQYASAPDFETQEADDFRDLLTSVIQLAKGGSVTAAATSEAEKLLAESLKQSALQQTASLQKGLDGLLVALLVDGNEESYSHIRQIVIEQATHRADVDRRWFSLMGFDPEIREIMNA</sequence>
<evidence type="ECO:0000313" key="2">
    <source>
        <dbReference type="Proteomes" id="UP000465810"/>
    </source>
</evidence>